<dbReference type="SUPFAM" id="SSF53756">
    <property type="entry name" value="UDP-Glycosyltransferase/glycogen phosphorylase"/>
    <property type="match status" value="1"/>
</dbReference>
<dbReference type="EMBL" id="BAJS01000002">
    <property type="protein sequence ID" value="GAK35584.1"/>
    <property type="molecule type" value="Genomic_DNA"/>
</dbReference>
<gene>
    <name evidence="1" type="ORF">JCM15093_687</name>
</gene>
<comment type="caution">
    <text evidence="1">The sequence shown here is derived from an EMBL/GenBank/DDBJ whole genome shotgun (WGS) entry which is preliminary data.</text>
</comment>
<evidence type="ECO:0000313" key="2">
    <source>
        <dbReference type="Proteomes" id="UP000027601"/>
    </source>
</evidence>
<accession>A0A069D614</accession>
<organism evidence="1 2">
    <name type="scientific">Bacteroides graminisolvens DSM 19988 = JCM 15093</name>
    <dbReference type="NCBI Taxonomy" id="1121097"/>
    <lineage>
        <taxon>Bacteria</taxon>
        <taxon>Pseudomonadati</taxon>
        <taxon>Bacteroidota</taxon>
        <taxon>Bacteroidia</taxon>
        <taxon>Bacteroidales</taxon>
        <taxon>Bacteroidaceae</taxon>
        <taxon>Bacteroides</taxon>
    </lineage>
</organism>
<sequence length="376" mass="44285">MKALFLIFHGFEDFNGISKKIRSQIKALKECGLDVKTCYLEESNKKFRMIDDTIIADYGNGIFAKIKKRISFQSVINYVQKEKISFIYIRYDHNSNPFTIHLVKELKRLNCKIVLEIPTYPYDKEYQFLPFAYKRILWTDQLFRRKFVSYVDYIVTFSDDKEIWAVPTINISNGIDFESIKLKTKINDTNKELHLLGVATIHPWHGFDRILCGLAEYYKKNPNYKVIFHIVGFGVPEVVDYYKRLIKEGNISDYVHFYGGLFGEKLDEIFEKCDMGIGSLARHRSNIDKIKTLKNREYAARGIPFIYSETDDDFENMPYIKKEKADDSPINIDELIKFYKSVTLCPEEIRNTILNKLSWKNQMSIVIQKAMKYNLK</sequence>
<keyword evidence="2" id="KW-1185">Reference proteome</keyword>
<proteinExistence type="predicted"/>
<dbReference type="Gene3D" id="3.40.50.2000">
    <property type="entry name" value="Glycogen Phosphorylase B"/>
    <property type="match status" value="2"/>
</dbReference>
<protein>
    <recommendedName>
        <fullName evidence="3">Glycosyltransferase</fullName>
    </recommendedName>
</protein>
<dbReference type="Proteomes" id="UP000027601">
    <property type="component" value="Unassembled WGS sequence"/>
</dbReference>
<dbReference type="OrthoDB" id="6385861at2"/>
<dbReference type="RefSeq" id="WP_024995701.1">
    <property type="nucleotide sequence ID" value="NZ_BAJS01000002.1"/>
</dbReference>
<dbReference type="AlphaFoldDB" id="A0A069D614"/>
<name>A0A069D614_9BACE</name>
<dbReference type="STRING" id="1121097.GCA_000428125_01307"/>
<evidence type="ECO:0000313" key="1">
    <source>
        <dbReference type="EMBL" id="GAK35584.1"/>
    </source>
</evidence>
<evidence type="ECO:0008006" key="3">
    <source>
        <dbReference type="Google" id="ProtNLM"/>
    </source>
</evidence>
<dbReference type="eggNOG" id="COG0438">
    <property type="taxonomic scope" value="Bacteria"/>
</dbReference>
<reference evidence="1 2" key="1">
    <citation type="journal article" date="2015" name="Microbes Environ.">
        <title>Distribution and evolution of nitrogen fixation genes in the phylum bacteroidetes.</title>
        <authorList>
            <person name="Inoue J."/>
            <person name="Oshima K."/>
            <person name="Suda W."/>
            <person name="Sakamoto M."/>
            <person name="Iino T."/>
            <person name="Noda S."/>
            <person name="Hongoh Y."/>
            <person name="Hattori M."/>
            <person name="Ohkuma M."/>
        </authorList>
    </citation>
    <scope>NUCLEOTIDE SEQUENCE [LARGE SCALE GENOMIC DNA]</scope>
    <source>
        <strain evidence="1 2">JCM 15093</strain>
    </source>
</reference>